<evidence type="ECO:0000256" key="1">
    <source>
        <dbReference type="SAM" id="SignalP"/>
    </source>
</evidence>
<dbReference type="AlphaFoldDB" id="A0A2P2NGF8"/>
<sequence length="44" mass="5195">MQPKMMLLMMRRWSHFHIWLQLLHSESTLGCDPLVKVCREAALG</sequence>
<reference evidence="2" key="1">
    <citation type="submission" date="2018-02" db="EMBL/GenBank/DDBJ databases">
        <title>Rhizophora mucronata_Transcriptome.</title>
        <authorList>
            <person name="Meera S.P."/>
            <person name="Sreeshan A."/>
            <person name="Augustine A."/>
        </authorList>
    </citation>
    <scope>NUCLEOTIDE SEQUENCE</scope>
    <source>
        <tissue evidence="2">Leaf</tissue>
    </source>
</reference>
<name>A0A2P2NGF8_RHIMU</name>
<evidence type="ECO:0000313" key="2">
    <source>
        <dbReference type="EMBL" id="MBX41539.1"/>
    </source>
</evidence>
<organism evidence="2">
    <name type="scientific">Rhizophora mucronata</name>
    <name type="common">Asiatic mangrove</name>
    <dbReference type="NCBI Taxonomy" id="61149"/>
    <lineage>
        <taxon>Eukaryota</taxon>
        <taxon>Viridiplantae</taxon>
        <taxon>Streptophyta</taxon>
        <taxon>Embryophyta</taxon>
        <taxon>Tracheophyta</taxon>
        <taxon>Spermatophyta</taxon>
        <taxon>Magnoliopsida</taxon>
        <taxon>eudicotyledons</taxon>
        <taxon>Gunneridae</taxon>
        <taxon>Pentapetalae</taxon>
        <taxon>rosids</taxon>
        <taxon>fabids</taxon>
        <taxon>Malpighiales</taxon>
        <taxon>Rhizophoraceae</taxon>
        <taxon>Rhizophora</taxon>
    </lineage>
</organism>
<protein>
    <submittedName>
        <fullName evidence="2">Uncharacterized protein</fullName>
    </submittedName>
</protein>
<proteinExistence type="predicted"/>
<feature type="signal peptide" evidence="1">
    <location>
        <begin position="1"/>
        <end position="25"/>
    </location>
</feature>
<accession>A0A2P2NGF8</accession>
<dbReference type="EMBL" id="GGEC01061055">
    <property type="protein sequence ID" value="MBX41539.1"/>
    <property type="molecule type" value="Transcribed_RNA"/>
</dbReference>
<keyword evidence="1" id="KW-0732">Signal</keyword>
<feature type="chain" id="PRO_5015117510" evidence="1">
    <location>
        <begin position="26"/>
        <end position="44"/>
    </location>
</feature>